<gene>
    <name evidence="1" type="ORF">NM688_g3907</name>
</gene>
<name>A0ACC1T4F0_9APHY</name>
<evidence type="ECO:0000313" key="2">
    <source>
        <dbReference type="Proteomes" id="UP001148662"/>
    </source>
</evidence>
<organism evidence="1 2">
    <name type="scientific">Phlebia brevispora</name>
    <dbReference type="NCBI Taxonomy" id="194682"/>
    <lineage>
        <taxon>Eukaryota</taxon>
        <taxon>Fungi</taxon>
        <taxon>Dikarya</taxon>
        <taxon>Basidiomycota</taxon>
        <taxon>Agaricomycotina</taxon>
        <taxon>Agaricomycetes</taxon>
        <taxon>Polyporales</taxon>
        <taxon>Meruliaceae</taxon>
        <taxon>Phlebia</taxon>
    </lineage>
</organism>
<proteinExistence type="predicted"/>
<comment type="caution">
    <text evidence="1">The sequence shown here is derived from an EMBL/GenBank/DDBJ whole genome shotgun (WGS) entry which is preliminary data.</text>
</comment>
<dbReference type="EMBL" id="JANHOG010000603">
    <property type="protein sequence ID" value="KAJ3552902.1"/>
    <property type="molecule type" value="Genomic_DNA"/>
</dbReference>
<keyword evidence="2" id="KW-1185">Reference proteome</keyword>
<sequence length="461" mass="51827">MPTSHEWFTFTRWGYTYGDIVSVTMFGQRFVILNSAQAALDLLERRGAKYAGRPYLVAAGEMIGWDQTVVLCQYNDMFRGMRRLLRQFMGGKAQIAQFYEVEQRETHRFLRRVLCDPDNLSENIRKTAGAIILKMSYGYDVVDGEDPMVDLVDRAVQGFIYSSSPGAFLVDIIPILRYVPSWFPGAGWKRKVEKWCRETKEMRDIPYDITKSKGSDELNDVPNFVAQNIAYVEKHNCERVARGAAGSLYSGGADTTVAAIYSFFLAMTLYPEVQKRAQAELDAVVGPDRLPTFEDMINLPYITALCSEVLRWMPIAPLGVPHRSLEDDGYDGYFLPKNTVFIANIWKITHDPNTYSDPMAFKPERFLSTKGKAPEPDPRAFVFGFGRRICPGLYLAEASIFITCAMSLATLDITTAIVNGKKIIPVAEACTGTISHPKPFKCTIRPRSSRAEALILSDDAL</sequence>
<reference evidence="1" key="1">
    <citation type="submission" date="2022-07" db="EMBL/GenBank/DDBJ databases">
        <title>Genome Sequence of Phlebia brevispora.</title>
        <authorList>
            <person name="Buettner E."/>
        </authorList>
    </citation>
    <scope>NUCLEOTIDE SEQUENCE</scope>
    <source>
        <strain evidence="1">MPL23</strain>
    </source>
</reference>
<evidence type="ECO:0000313" key="1">
    <source>
        <dbReference type="EMBL" id="KAJ3552902.1"/>
    </source>
</evidence>
<dbReference type="Proteomes" id="UP001148662">
    <property type="component" value="Unassembled WGS sequence"/>
</dbReference>
<accession>A0ACC1T4F0</accession>
<protein>
    <submittedName>
        <fullName evidence="1">Uncharacterized protein</fullName>
    </submittedName>
</protein>